<dbReference type="Proteomes" id="UP000649573">
    <property type="component" value="Unassembled WGS sequence"/>
</dbReference>
<evidence type="ECO:0000256" key="1">
    <source>
        <dbReference type="SAM" id="MobiDB-lite"/>
    </source>
</evidence>
<keyword evidence="3" id="KW-1185">Reference proteome</keyword>
<accession>A0ABQ2VD81</accession>
<dbReference type="RefSeq" id="WP_189258864.1">
    <property type="nucleotide sequence ID" value="NZ_BMRE01000058.1"/>
</dbReference>
<gene>
    <name evidence="2" type="ORF">GCM10010178_78560</name>
</gene>
<reference evidence="3" key="1">
    <citation type="journal article" date="2019" name="Int. J. Syst. Evol. Microbiol.">
        <title>The Global Catalogue of Microorganisms (GCM) 10K type strain sequencing project: providing services to taxonomists for standard genome sequencing and annotation.</title>
        <authorList>
            <consortium name="The Broad Institute Genomics Platform"/>
            <consortium name="The Broad Institute Genome Sequencing Center for Infectious Disease"/>
            <person name="Wu L."/>
            <person name="Ma J."/>
        </authorList>
    </citation>
    <scope>NUCLEOTIDE SEQUENCE [LARGE SCALE GENOMIC DNA]</scope>
    <source>
        <strain evidence="3">JCM 3296</strain>
    </source>
</reference>
<dbReference type="EMBL" id="BMRE01000058">
    <property type="protein sequence ID" value="GGU75513.1"/>
    <property type="molecule type" value="Genomic_DNA"/>
</dbReference>
<comment type="caution">
    <text evidence="2">The sequence shown here is derived from an EMBL/GenBank/DDBJ whole genome shotgun (WGS) entry which is preliminary data.</text>
</comment>
<evidence type="ECO:0000313" key="2">
    <source>
        <dbReference type="EMBL" id="GGU75513.1"/>
    </source>
</evidence>
<feature type="region of interest" description="Disordered" evidence="1">
    <location>
        <begin position="70"/>
        <end position="94"/>
    </location>
</feature>
<name>A0ABQ2VD81_9PSEU</name>
<protein>
    <submittedName>
        <fullName evidence="2">Uncharacterized protein</fullName>
    </submittedName>
</protein>
<evidence type="ECO:0000313" key="3">
    <source>
        <dbReference type="Proteomes" id="UP000649573"/>
    </source>
</evidence>
<proteinExistence type="predicted"/>
<sequence length="94" mass="10758">MELPEPWTVVDDETRTALEDQLRTEVADGHALFGKPVTAVARCDRCDEVLYTVDEEPAWFAQVHLTWRRTPDTPPWPRAKRLPSPLTGSLLDHH</sequence>
<organism evidence="2 3">
    <name type="scientific">Lentzea flava</name>
    <dbReference type="NCBI Taxonomy" id="103732"/>
    <lineage>
        <taxon>Bacteria</taxon>
        <taxon>Bacillati</taxon>
        <taxon>Actinomycetota</taxon>
        <taxon>Actinomycetes</taxon>
        <taxon>Pseudonocardiales</taxon>
        <taxon>Pseudonocardiaceae</taxon>
        <taxon>Lentzea</taxon>
    </lineage>
</organism>